<dbReference type="Pfam" id="PF19940">
    <property type="entry name" value="DUF6402"/>
    <property type="match status" value="1"/>
</dbReference>
<evidence type="ECO:0000313" key="2">
    <source>
        <dbReference type="Proteomes" id="UP000296284"/>
    </source>
</evidence>
<accession>A0ABX5T200</accession>
<dbReference type="EMBL" id="CP038469">
    <property type="protein sequence ID" value="QBX80455.1"/>
    <property type="molecule type" value="Genomic_DNA"/>
</dbReference>
<sequence>MVEIKVKSKLTNDKESQETVPVKVFKITDIPQVMENMGWIESARFMRKWFNDPYFEMTKQQKLNRVDMGMIDKHNILDDLSFDWLLTSSSRIKPIYDGFVREMSNVVEYNETLGRKKSLLNQLSSGLCFILNRLENSGFFVDGVFKNAHINYDGLSAMELDKISQFNFIRIGSTLWEKATDKLDDVYGALGSFIIKIAFTDLSISKEKSGFIRLEINELGLYVRDTYEFMNDGDDQPLGYWGFKGVIKPNLISGVMNKDYIDNDDDRYFRVTNSAFVNYREKYKVDKKTGDFFVYSTVKKIPVNIVIHLNVIDIKEYFDWKEKNAND</sequence>
<organism evidence="1 2">
    <name type="scientific">Citrobacter tructae</name>
    <dbReference type="NCBI Taxonomy" id="2562449"/>
    <lineage>
        <taxon>Bacteria</taxon>
        <taxon>Pseudomonadati</taxon>
        <taxon>Pseudomonadota</taxon>
        <taxon>Gammaproteobacteria</taxon>
        <taxon>Enterobacterales</taxon>
        <taxon>Enterobacteriaceae</taxon>
        <taxon>Citrobacter</taxon>
    </lineage>
</organism>
<evidence type="ECO:0000313" key="1">
    <source>
        <dbReference type="EMBL" id="QBX80455.1"/>
    </source>
</evidence>
<name>A0ABX5T200_9ENTR</name>
<dbReference type="RefSeq" id="WP_135322437.1">
    <property type="nucleotide sequence ID" value="NZ_CP038469.1"/>
</dbReference>
<keyword evidence="2" id="KW-1185">Reference proteome</keyword>
<dbReference type="InterPro" id="IPR045646">
    <property type="entry name" value="DUF6402"/>
</dbReference>
<dbReference type="Proteomes" id="UP000296284">
    <property type="component" value="Chromosome"/>
</dbReference>
<proteinExistence type="predicted"/>
<gene>
    <name evidence="1" type="ORF">E4Z61_08815</name>
</gene>
<reference evidence="1 2" key="1">
    <citation type="submission" date="2019-03" db="EMBL/GenBank/DDBJ databases">
        <title>Complete genome sequence of Citrobacter sp. SNU WT2 isolated from diseased rainbow trout.</title>
        <authorList>
            <person name="Oh W.T."/>
            <person name="Park S.C."/>
        </authorList>
    </citation>
    <scope>NUCLEOTIDE SEQUENCE [LARGE SCALE GENOMIC DNA]</scope>
    <source>
        <strain evidence="1 2">SNU WT2</strain>
    </source>
</reference>
<protein>
    <submittedName>
        <fullName evidence="1">Uncharacterized protein</fullName>
    </submittedName>
</protein>